<keyword evidence="2" id="KW-1185">Reference proteome</keyword>
<name>A0AAF1KJY4_9HYPH</name>
<geneLocation type="plasmid" evidence="1 2">
    <name>pRt1078</name>
</geneLocation>
<reference evidence="2" key="2">
    <citation type="journal article" date="2023" name="MicrobiologyOpen">
        <title>Genomics of the tumorigenes clade of the family Rhizobiaceae and description of Rhizobium rhododendri sp. nov.</title>
        <authorList>
            <person name="Kuzmanovic N."/>
            <person name="diCenzo G.C."/>
            <person name="Bunk B."/>
            <person name="Sproeer C."/>
            <person name="Fruehling A."/>
            <person name="Neumann-Schaal M."/>
            <person name="Overmann J."/>
            <person name="Smalla K."/>
        </authorList>
    </citation>
    <scope>NUCLEOTIDE SEQUENCE [LARGE SCALE GENOMIC DNA]</scope>
    <source>
        <strain evidence="2">1078</strain>
        <plasmid evidence="2">pRt1078</plasmid>
    </source>
</reference>
<dbReference type="AlphaFoldDB" id="A0AAF1KJY4"/>
<dbReference type="Proteomes" id="UP000249499">
    <property type="component" value="Plasmid pRt1078"/>
</dbReference>
<organism evidence="1 2">
    <name type="scientific">Rhizobium tumorigenes</name>
    <dbReference type="NCBI Taxonomy" id="2041385"/>
    <lineage>
        <taxon>Bacteria</taxon>
        <taxon>Pseudomonadati</taxon>
        <taxon>Pseudomonadota</taxon>
        <taxon>Alphaproteobacteria</taxon>
        <taxon>Hyphomicrobiales</taxon>
        <taxon>Rhizobiaceae</taxon>
        <taxon>Rhizobium/Agrobacterium group</taxon>
        <taxon>Rhizobium</taxon>
    </lineage>
</organism>
<gene>
    <name evidence="1" type="ORF">PR017_20550</name>
</gene>
<keyword evidence="1" id="KW-0614">Plasmid</keyword>
<evidence type="ECO:0000313" key="1">
    <source>
        <dbReference type="EMBL" id="WFR97596.1"/>
    </source>
</evidence>
<dbReference type="EMBL" id="CP117256">
    <property type="protein sequence ID" value="WFR97596.1"/>
    <property type="molecule type" value="Genomic_DNA"/>
</dbReference>
<dbReference type="KEGG" id="rtu:PR017_20550"/>
<dbReference type="RefSeq" id="WP_111221378.1">
    <property type="nucleotide sequence ID" value="NZ_CP117256.1"/>
</dbReference>
<protein>
    <submittedName>
        <fullName evidence="1">Uncharacterized protein</fullName>
    </submittedName>
</protein>
<proteinExistence type="predicted"/>
<accession>A0AAF1KJY4</accession>
<evidence type="ECO:0000313" key="2">
    <source>
        <dbReference type="Proteomes" id="UP000249499"/>
    </source>
</evidence>
<sequence length="66" mass="7575">MFIYKKHIREAEPLTPEQAEVLSIVLHDLEVVLTARVQAALRSPDGQLSITPIEAWREGVSRRRPR</sequence>
<reference evidence="1 2" key="1">
    <citation type="journal article" date="2018" name="Sci. Rep.">
        <title>Rhizobium tumorigenes sp. nov., a novel plant tumorigenic bacterium isolated from cane gall tumors on thornless blackberry.</title>
        <authorList>
            <person name="Kuzmanovi N."/>
            <person name="Smalla K."/>
            <person name="Gronow S."/>
            <person name="PuBawska J."/>
        </authorList>
    </citation>
    <scope>NUCLEOTIDE SEQUENCE [LARGE SCALE GENOMIC DNA]</scope>
    <source>
        <strain evidence="1 2">1078</strain>
    </source>
</reference>